<gene>
    <name evidence="2" type="ORF">HPB48_003575</name>
</gene>
<dbReference type="GO" id="GO:0003676">
    <property type="term" value="F:nucleic acid binding"/>
    <property type="evidence" value="ECO:0007669"/>
    <property type="project" value="InterPro"/>
</dbReference>
<dbReference type="Pfam" id="PF03184">
    <property type="entry name" value="DDE_1"/>
    <property type="match status" value="1"/>
</dbReference>
<comment type="caution">
    <text evidence="2">The sequence shown here is derived from an EMBL/GenBank/DDBJ whole genome shotgun (WGS) entry which is preliminary data.</text>
</comment>
<name>A0A9J6FNS7_HAELO</name>
<dbReference type="InterPro" id="IPR004875">
    <property type="entry name" value="DDE_SF_endonuclease_dom"/>
</dbReference>
<protein>
    <recommendedName>
        <fullName evidence="1">DDE-1 domain-containing protein</fullName>
    </recommendedName>
</protein>
<dbReference type="AlphaFoldDB" id="A0A9J6FNS7"/>
<evidence type="ECO:0000259" key="1">
    <source>
        <dbReference type="Pfam" id="PF03184"/>
    </source>
</evidence>
<keyword evidence="3" id="KW-1185">Reference proteome</keyword>
<proteinExistence type="predicted"/>
<organism evidence="2 3">
    <name type="scientific">Haemaphysalis longicornis</name>
    <name type="common">Bush tick</name>
    <dbReference type="NCBI Taxonomy" id="44386"/>
    <lineage>
        <taxon>Eukaryota</taxon>
        <taxon>Metazoa</taxon>
        <taxon>Ecdysozoa</taxon>
        <taxon>Arthropoda</taxon>
        <taxon>Chelicerata</taxon>
        <taxon>Arachnida</taxon>
        <taxon>Acari</taxon>
        <taxon>Parasitiformes</taxon>
        <taxon>Ixodida</taxon>
        <taxon>Ixodoidea</taxon>
        <taxon>Ixodidae</taxon>
        <taxon>Haemaphysalinae</taxon>
        <taxon>Haemaphysalis</taxon>
    </lineage>
</organism>
<evidence type="ECO:0000313" key="3">
    <source>
        <dbReference type="Proteomes" id="UP000821853"/>
    </source>
</evidence>
<evidence type="ECO:0000313" key="2">
    <source>
        <dbReference type="EMBL" id="KAH9364693.1"/>
    </source>
</evidence>
<accession>A0A9J6FNS7</accession>
<dbReference type="OrthoDB" id="6494549at2759"/>
<dbReference type="VEuPathDB" id="VectorBase:HLOH_042389"/>
<feature type="domain" description="DDE-1" evidence="1">
    <location>
        <begin position="1"/>
        <end position="80"/>
    </location>
</feature>
<dbReference type="Proteomes" id="UP000821853">
    <property type="component" value="Chromosome 10"/>
</dbReference>
<dbReference type="EMBL" id="JABSTR010000002">
    <property type="protein sequence ID" value="KAH9364693.1"/>
    <property type="molecule type" value="Genomic_DNA"/>
</dbReference>
<sequence>MTSEKFQEWLRKIWGSNFDDVRQLLVLDPAPIHKTLAAKNTIEERNTDVVYVPAGCTILLQPADVFWNKTFKASLRRTWEAFM</sequence>
<dbReference type="OMA" id="WGSNFDD"/>
<reference evidence="2 3" key="1">
    <citation type="journal article" date="2020" name="Cell">
        <title>Large-Scale Comparative Analyses of Tick Genomes Elucidate Their Genetic Diversity and Vector Capacities.</title>
        <authorList>
            <consortium name="Tick Genome and Microbiome Consortium (TIGMIC)"/>
            <person name="Jia N."/>
            <person name="Wang J."/>
            <person name="Shi W."/>
            <person name="Du L."/>
            <person name="Sun Y."/>
            <person name="Zhan W."/>
            <person name="Jiang J.F."/>
            <person name="Wang Q."/>
            <person name="Zhang B."/>
            <person name="Ji P."/>
            <person name="Bell-Sakyi L."/>
            <person name="Cui X.M."/>
            <person name="Yuan T.T."/>
            <person name="Jiang B.G."/>
            <person name="Yang W.F."/>
            <person name="Lam T.T."/>
            <person name="Chang Q.C."/>
            <person name="Ding S.J."/>
            <person name="Wang X.J."/>
            <person name="Zhu J.G."/>
            <person name="Ruan X.D."/>
            <person name="Zhao L."/>
            <person name="Wei J.T."/>
            <person name="Ye R.Z."/>
            <person name="Que T.C."/>
            <person name="Du C.H."/>
            <person name="Zhou Y.H."/>
            <person name="Cheng J.X."/>
            <person name="Dai P.F."/>
            <person name="Guo W.B."/>
            <person name="Han X.H."/>
            <person name="Huang E.J."/>
            <person name="Li L.F."/>
            <person name="Wei W."/>
            <person name="Gao Y.C."/>
            <person name="Liu J.Z."/>
            <person name="Shao H.Z."/>
            <person name="Wang X."/>
            <person name="Wang C.C."/>
            <person name="Yang T.C."/>
            <person name="Huo Q.B."/>
            <person name="Li W."/>
            <person name="Chen H.Y."/>
            <person name="Chen S.E."/>
            <person name="Zhou L.G."/>
            <person name="Ni X.B."/>
            <person name="Tian J.H."/>
            <person name="Sheng Y."/>
            <person name="Liu T."/>
            <person name="Pan Y.S."/>
            <person name="Xia L.Y."/>
            <person name="Li J."/>
            <person name="Zhao F."/>
            <person name="Cao W.C."/>
        </authorList>
    </citation>
    <scope>NUCLEOTIDE SEQUENCE [LARGE SCALE GENOMIC DNA]</scope>
    <source>
        <strain evidence="2">HaeL-2018</strain>
    </source>
</reference>